<dbReference type="AlphaFoldDB" id="A0A7K1L364"/>
<gene>
    <name evidence="2" type="ORF">GNZ18_19340</name>
</gene>
<proteinExistence type="predicted"/>
<dbReference type="Gene3D" id="3.40.190.10">
    <property type="entry name" value="Periplasmic binding protein-like II"/>
    <property type="match status" value="1"/>
</dbReference>
<dbReference type="EMBL" id="WOFH01000006">
    <property type="protein sequence ID" value="MUN38743.1"/>
    <property type="molecule type" value="Genomic_DNA"/>
</dbReference>
<evidence type="ECO:0000313" key="3">
    <source>
        <dbReference type="Proteomes" id="UP000432015"/>
    </source>
</evidence>
<sequence>MARGGRTGRRALAALLCPVLLALGACGLKPASAFIPAVEPGSIRPIPGLRDARVRVSSKEFTEQLILGKIAVLALKAAGADVVDHTGAQGSVTFRKSITSGDNDLGWEYTGTAWITYLGREDPLTDPRAQFDAVRDLDLRENRIAWLAPPAPYNNTYALAVKVQTQRKYGLRDLGDIAKLPVGQRTFCIAPEFLARNDGIRGMLKAYGIPYGSGVPAKNFRVMTEGVIYQGVTENRCVLGEVTSTDARIEANGLTVLSDSRHFFPNYNPAIMVREQVLREHPELTALFAGISPRLTTATMRDLNSKVDMDGEDPAFVARDWMRAQGLVR</sequence>
<dbReference type="CDD" id="cd13611">
    <property type="entry name" value="PBP2_YehZ"/>
    <property type="match status" value="1"/>
</dbReference>
<accession>A0A7K1L364</accession>
<evidence type="ECO:0000259" key="1">
    <source>
        <dbReference type="Pfam" id="PF04069"/>
    </source>
</evidence>
<dbReference type="GO" id="GO:0043190">
    <property type="term" value="C:ATP-binding cassette (ABC) transporter complex"/>
    <property type="evidence" value="ECO:0007669"/>
    <property type="project" value="InterPro"/>
</dbReference>
<dbReference type="SUPFAM" id="SSF53850">
    <property type="entry name" value="Periplasmic binding protein-like II"/>
    <property type="match status" value="1"/>
</dbReference>
<dbReference type="RefSeq" id="WP_156217891.1">
    <property type="nucleotide sequence ID" value="NZ_WOFH01000006.1"/>
</dbReference>
<dbReference type="Proteomes" id="UP000432015">
    <property type="component" value="Unassembled WGS sequence"/>
</dbReference>
<keyword evidence="3" id="KW-1185">Reference proteome</keyword>
<reference evidence="2 3" key="1">
    <citation type="submission" date="2019-11" db="EMBL/GenBank/DDBJ databases">
        <authorList>
            <person name="Cao P."/>
        </authorList>
    </citation>
    <scope>NUCLEOTIDE SEQUENCE [LARGE SCALE GENOMIC DNA]</scope>
    <source>
        <strain evidence="2 3">NEAU-AAG5</strain>
    </source>
</reference>
<dbReference type="GO" id="GO:0022857">
    <property type="term" value="F:transmembrane transporter activity"/>
    <property type="evidence" value="ECO:0007669"/>
    <property type="project" value="InterPro"/>
</dbReference>
<evidence type="ECO:0000313" key="2">
    <source>
        <dbReference type="EMBL" id="MUN38743.1"/>
    </source>
</evidence>
<dbReference type="InterPro" id="IPR007210">
    <property type="entry name" value="ABC_Gly_betaine_transp_sub-bd"/>
</dbReference>
<dbReference type="Gene3D" id="3.40.190.120">
    <property type="entry name" value="Osmoprotection protein (prox), domain 2"/>
    <property type="match status" value="1"/>
</dbReference>
<dbReference type="Pfam" id="PF04069">
    <property type="entry name" value="OpuAC"/>
    <property type="match status" value="1"/>
</dbReference>
<comment type="caution">
    <text evidence="2">The sequence shown here is derived from an EMBL/GenBank/DDBJ whole genome shotgun (WGS) entry which is preliminary data.</text>
</comment>
<name>A0A7K1L364_9ACTN</name>
<feature type="domain" description="ABC-type glycine betaine transport system substrate-binding" evidence="1">
    <location>
        <begin position="53"/>
        <end position="323"/>
    </location>
</feature>
<protein>
    <submittedName>
        <fullName evidence="2">Glycine/betaine ABC transporter substrate-binding protein</fullName>
    </submittedName>
</protein>
<dbReference type="PROSITE" id="PS51257">
    <property type="entry name" value="PROKAR_LIPOPROTEIN"/>
    <property type="match status" value="1"/>
</dbReference>
<organism evidence="2 3">
    <name type="scientific">Actinomadura litoris</name>
    <dbReference type="NCBI Taxonomy" id="2678616"/>
    <lineage>
        <taxon>Bacteria</taxon>
        <taxon>Bacillati</taxon>
        <taxon>Actinomycetota</taxon>
        <taxon>Actinomycetes</taxon>
        <taxon>Streptosporangiales</taxon>
        <taxon>Thermomonosporaceae</taxon>
        <taxon>Actinomadura</taxon>
    </lineage>
</organism>